<sequence>MIPKAPEPATVTPTASDDVPAELADGPNIRVWADPELLRRIDAMGSTHPDRAELKGTVMISARQNWARAIVCWADDVGLSPFQARRMVPSRMPFWP</sequence>
<protein>
    <submittedName>
        <fullName evidence="2">Uncharacterized protein</fullName>
    </submittedName>
</protein>
<gene>
    <name evidence="2" type="ORF">W59_06278</name>
</gene>
<evidence type="ECO:0000313" key="3">
    <source>
        <dbReference type="Proteomes" id="UP000006447"/>
    </source>
</evidence>
<feature type="region of interest" description="Disordered" evidence="1">
    <location>
        <begin position="1"/>
        <end position="23"/>
    </location>
</feature>
<accession>I0WWM6</accession>
<evidence type="ECO:0000256" key="1">
    <source>
        <dbReference type="SAM" id="MobiDB-lite"/>
    </source>
</evidence>
<organism evidence="2 3">
    <name type="scientific">Rhodococcus opacus RKJ300 = JCM 13270</name>
    <dbReference type="NCBI Taxonomy" id="1165867"/>
    <lineage>
        <taxon>Bacteria</taxon>
        <taxon>Bacillati</taxon>
        <taxon>Actinomycetota</taxon>
        <taxon>Actinomycetes</taxon>
        <taxon>Mycobacteriales</taxon>
        <taxon>Nocardiaceae</taxon>
        <taxon>Rhodococcus</taxon>
    </lineage>
</organism>
<dbReference type="EMBL" id="AJJH01000024">
    <property type="protein sequence ID" value="EID80792.1"/>
    <property type="molecule type" value="Genomic_DNA"/>
</dbReference>
<name>I0WWM6_RHOOP</name>
<dbReference type="AlphaFoldDB" id="I0WWM6"/>
<proteinExistence type="predicted"/>
<comment type="caution">
    <text evidence="2">The sequence shown here is derived from an EMBL/GenBank/DDBJ whole genome shotgun (WGS) entry which is preliminary data.</text>
</comment>
<dbReference type="Proteomes" id="UP000006447">
    <property type="component" value="Unassembled WGS sequence"/>
</dbReference>
<reference evidence="2 3" key="1">
    <citation type="journal article" date="2012" name="J. Bacteriol.">
        <title>Draft genome sequence of the nitrophenol-degrading actinomycete Rhodococcus imtechensis RKJ300.</title>
        <authorList>
            <person name="Vikram S."/>
            <person name="Kumar S."/>
            <person name="Subramanian S."/>
            <person name="Raghava G.P."/>
        </authorList>
    </citation>
    <scope>NUCLEOTIDE SEQUENCE [LARGE SCALE GENOMIC DNA]</scope>
    <source>
        <strain evidence="2 3">RKJ300</strain>
    </source>
</reference>
<evidence type="ECO:0000313" key="2">
    <source>
        <dbReference type="EMBL" id="EID80792.1"/>
    </source>
</evidence>